<feature type="coiled-coil region" evidence="1">
    <location>
        <begin position="88"/>
        <end position="115"/>
    </location>
</feature>
<dbReference type="Proteomes" id="UP000657006">
    <property type="component" value="Unassembled WGS sequence"/>
</dbReference>
<dbReference type="AlphaFoldDB" id="A0A926I2V3"/>
<dbReference type="InterPro" id="IPR014202">
    <property type="entry name" value="Spore_II_R"/>
</dbReference>
<organism evidence="2 3">
    <name type="scientific">Bianquea renquensis</name>
    <dbReference type="NCBI Taxonomy" id="2763661"/>
    <lineage>
        <taxon>Bacteria</taxon>
        <taxon>Bacillati</taxon>
        <taxon>Bacillota</taxon>
        <taxon>Clostridia</taxon>
        <taxon>Eubacteriales</taxon>
        <taxon>Bianqueaceae</taxon>
        <taxon>Bianquea</taxon>
    </lineage>
</organism>
<protein>
    <submittedName>
        <fullName evidence="2">Stage II sporulation protein R</fullName>
    </submittedName>
</protein>
<keyword evidence="3" id="KW-1185">Reference proteome</keyword>
<dbReference type="Pfam" id="PF09551">
    <property type="entry name" value="Spore_II_R"/>
    <property type="match status" value="1"/>
</dbReference>
<accession>A0A926I2V3</accession>
<reference evidence="2" key="1">
    <citation type="submission" date="2020-08" db="EMBL/GenBank/DDBJ databases">
        <title>Genome public.</title>
        <authorList>
            <person name="Liu C."/>
            <person name="Sun Q."/>
        </authorList>
    </citation>
    <scope>NUCLEOTIDE SEQUENCE</scope>
    <source>
        <strain evidence="2">NSJ-32</strain>
    </source>
</reference>
<comment type="caution">
    <text evidence="2">The sequence shown here is derived from an EMBL/GenBank/DDBJ whole genome shotgun (WGS) entry which is preliminary data.</text>
</comment>
<proteinExistence type="predicted"/>
<dbReference type="RefSeq" id="WP_177717755.1">
    <property type="nucleotide sequence ID" value="NZ_JACRSQ010000023.1"/>
</dbReference>
<evidence type="ECO:0000256" key="1">
    <source>
        <dbReference type="SAM" id="Coils"/>
    </source>
</evidence>
<evidence type="ECO:0000313" key="2">
    <source>
        <dbReference type="EMBL" id="MBC8544476.1"/>
    </source>
</evidence>
<keyword evidence="1" id="KW-0175">Coiled coil</keyword>
<dbReference type="EMBL" id="JACRSQ010000023">
    <property type="protein sequence ID" value="MBC8544476.1"/>
    <property type="molecule type" value="Genomic_DNA"/>
</dbReference>
<evidence type="ECO:0000313" key="3">
    <source>
        <dbReference type="Proteomes" id="UP000657006"/>
    </source>
</evidence>
<dbReference type="NCBIfam" id="TIGR02837">
    <property type="entry name" value="spore_II_R"/>
    <property type="match status" value="1"/>
</dbReference>
<gene>
    <name evidence="2" type="primary">spoIIR</name>
    <name evidence="2" type="ORF">H8730_13090</name>
</gene>
<name>A0A926I2V3_9FIRM</name>
<sequence length="230" mass="26920">MKDWKRRLLRTLDRLYMFLRERKRNVWIAALICGSTVFVLGTAIACYAKSAQSELASQFIRFHVLANSDTDEDQALKLKVRDAVLEDMREYLESSTSLQETRESLEQNLSRIRQVALSVLRQEGCGYDVTVSLEPSQFPTKRYGNISLPAGSYEALRIQIGEARGHNWWCVMFPPLCFVEESEDQLPQEEEEQLDEILTEDQNKLIHYEEESWSVKIKFKLIEWWQELFG</sequence>